<name>A0A1R1X7W0_9FUNG</name>
<accession>A0A1R1X7W0</accession>
<comment type="caution">
    <text evidence="1">The sequence shown here is derived from an EMBL/GenBank/DDBJ whole genome shotgun (WGS) entry which is preliminary data.</text>
</comment>
<keyword evidence="2" id="KW-1185">Reference proteome</keyword>
<reference evidence="1 2" key="1">
    <citation type="submission" date="2017-01" db="EMBL/GenBank/DDBJ databases">
        <authorList>
            <person name="Mah S.A."/>
            <person name="Swanson W.J."/>
            <person name="Moy G.W."/>
            <person name="Vacquier V.D."/>
        </authorList>
    </citation>
    <scope>NUCLEOTIDE SEQUENCE [LARGE SCALE GENOMIC DNA]</scope>
    <source>
        <strain evidence="1 2">GSMNP</strain>
    </source>
</reference>
<sequence length="76" mass="8312">MKKRVSSFFWIMSGFVFNSTGRIGFPGSFIPFFRLSSLPLLAAAVISDNNTLLMLTNKICGTSGKVPGFSCDLQSR</sequence>
<organism evidence="1 2">
    <name type="scientific">Smittium culicis</name>
    <dbReference type="NCBI Taxonomy" id="133412"/>
    <lineage>
        <taxon>Eukaryota</taxon>
        <taxon>Fungi</taxon>
        <taxon>Fungi incertae sedis</taxon>
        <taxon>Zoopagomycota</taxon>
        <taxon>Kickxellomycotina</taxon>
        <taxon>Harpellomycetes</taxon>
        <taxon>Harpellales</taxon>
        <taxon>Legeriomycetaceae</taxon>
        <taxon>Smittium</taxon>
    </lineage>
</organism>
<dbReference type="Proteomes" id="UP000187283">
    <property type="component" value="Unassembled WGS sequence"/>
</dbReference>
<dbReference type="AlphaFoldDB" id="A0A1R1X7W0"/>
<proteinExistence type="predicted"/>
<protein>
    <submittedName>
        <fullName evidence="1">Uncharacterized protein</fullName>
    </submittedName>
</protein>
<dbReference type="EMBL" id="LSSN01004882">
    <property type="protein sequence ID" value="OMJ10688.1"/>
    <property type="molecule type" value="Genomic_DNA"/>
</dbReference>
<gene>
    <name evidence="1" type="ORF">AYI70_g10170</name>
</gene>
<evidence type="ECO:0000313" key="2">
    <source>
        <dbReference type="Proteomes" id="UP000187283"/>
    </source>
</evidence>
<evidence type="ECO:0000313" key="1">
    <source>
        <dbReference type="EMBL" id="OMJ10688.1"/>
    </source>
</evidence>